<dbReference type="EMBL" id="JABEMD010000084">
    <property type="protein sequence ID" value="NNH14217.1"/>
    <property type="molecule type" value="Genomic_DNA"/>
</dbReference>
<proteinExistence type="inferred from homology"/>
<dbReference type="InterPro" id="IPR011042">
    <property type="entry name" value="6-blade_b-propeller_TolB-like"/>
</dbReference>
<evidence type="ECO:0000313" key="9">
    <source>
        <dbReference type="EMBL" id="NNH14217.1"/>
    </source>
</evidence>
<evidence type="ECO:0000256" key="3">
    <source>
        <dbReference type="ARBA" id="ARBA00022618"/>
    </source>
</evidence>
<evidence type="ECO:0000256" key="6">
    <source>
        <dbReference type="ARBA" id="ARBA00023306"/>
    </source>
</evidence>
<dbReference type="GO" id="GO:0017038">
    <property type="term" value="P:protein import"/>
    <property type="evidence" value="ECO:0007669"/>
    <property type="project" value="InterPro"/>
</dbReference>
<dbReference type="Gene3D" id="3.40.50.10070">
    <property type="entry name" value="TolB, N-terminal domain"/>
    <property type="match status" value="1"/>
</dbReference>
<dbReference type="InterPro" id="IPR007195">
    <property type="entry name" value="TolB_N"/>
</dbReference>
<evidence type="ECO:0000256" key="5">
    <source>
        <dbReference type="ARBA" id="ARBA00022764"/>
    </source>
</evidence>
<evidence type="ECO:0000256" key="7">
    <source>
        <dbReference type="HAMAP-Rule" id="MF_00671"/>
    </source>
</evidence>
<evidence type="ECO:0000259" key="8">
    <source>
        <dbReference type="Pfam" id="PF04052"/>
    </source>
</evidence>
<dbReference type="GO" id="GO:0051301">
    <property type="term" value="P:cell division"/>
    <property type="evidence" value="ECO:0007669"/>
    <property type="project" value="UniProtKB-UniRule"/>
</dbReference>
<dbReference type="PANTHER" id="PTHR36842">
    <property type="entry name" value="PROTEIN TOLB HOMOLOG"/>
    <property type="match status" value="1"/>
</dbReference>
<evidence type="ECO:0000256" key="1">
    <source>
        <dbReference type="ARBA" id="ARBA00004418"/>
    </source>
</evidence>
<keyword evidence="6 7" id="KW-0131">Cell cycle</keyword>
<protein>
    <recommendedName>
        <fullName evidence="7">Tol-Pal system protein TolB</fullName>
    </recommendedName>
</protein>
<comment type="function">
    <text evidence="7">Part of the Tol-Pal system, which plays a role in outer membrane invagination during cell division and is important for maintaining outer membrane integrity.</text>
</comment>
<dbReference type="SUPFAM" id="SSF69304">
    <property type="entry name" value="Tricorn protease N-terminal domain"/>
    <property type="match status" value="1"/>
</dbReference>
<keyword evidence="4 7" id="KW-0732">Signal</keyword>
<comment type="caution">
    <text evidence="9">The sequence shown here is derived from an EMBL/GenBank/DDBJ whole genome shotgun (WGS) entry which is preliminary data.</text>
</comment>
<dbReference type="AlphaFoldDB" id="A0A849BP09"/>
<evidence type="ECO:0000313" key="10">
    <source>
        <dbReference type="Proteomes" id="UP000542973"/>
    </source>
</evidence>
<dbReference type="SUPFAM" id="SSF52964">
    <property type="entry name" value="TolB, N-terminal domain"/>
    <property type="match status" value="1"/>
</dbReference>
<dbReference type="Proteomes" id="UP000542973">
    <property type="component" value="Unassembled WGS sequence"/>
</dbReference>
<organism evidence="9 10">
    <name type="scientific">Cupriavidus gilardii</name>
    <dbReference type="NCBI Taxonomy" id="82541"/>
    <lineage>
        <taxon>Bacteria</taxon>
        <taxon>Pseudomonadati</taxon>
        <taxon>Pseudomonadota</taxon>
        <taxon>Betaproteobacteria</taxon>
        <taxon>Burkholderiales</taxon>
        <taxon>Burkholderiaceae</taxon>
        <taxon>Cupriavidus</taxon>
    </lineage>
</organism>
<dbReference type="Gene3D" id="2.120.10.30">
    <property type="entry name" value="TolB, C-terminal domain"/>
    <property type="match status" value="1"/>
</dbReference>
<comment type="subcellular location">
    <subcellularLocation>
        <location evidence="1 7">Periplasm</location>
    </subcellularLocation>
</comment>
<name>A0A849BP09_9BURK</name>
<dbReference type="InterPro" id="IPR011659">
    <property type="entry name" value="WD40"/>
</dbReference>
<dbReference type="NCBIfam" id="TIGR02800">
    <property type="entry name" value="propeller_TolB"/>
    <property type="match status" value="1"/>
</dbReference>
<keyword evidence="5 7" id="KW-0574">Periplasm</keyword>
<dbReference type="PANTHER" id="PTHR36842:SF1">
    <property type="entry name" value="PROTEIN TOLB"/>
    <property type="match status" value="1"/>
</dbReference>
<dbReference type="InterPro" id="IPR014167">
    <property type="entry name" value="Tol-Pal_TolB"/>
</dbReference>
<feature type="domain" description="TolB N-terminal" evidence="8">
    <location>
        <begin position="71"/>
        <end position="170"/>
    </location>
</feature>
<evidence type="ECO:0000256" key="2">
    <source>
        <dbReference type="ARBA" id="ARBA00009820"/>
    </source>
</evidence>
<gene>
    <name evidence="7 9" type="primary">tolB</name>
    <name evidence="9" type="ORF">HLB16_25570</name>
</gene>
<evidence type="ECO:0000256" key="4">
    <source>
        <dbReference type="ARBA" id="ARBA00022729"/>
    </source>
</evidence>
<sequence>MRSLLTPLWAPLLAHLARPAHGGFAYRAADARQRTPATSPASRRTARSAVLAWITMALAMMLTMGTAHAQLNVEISGVGSSQFPIAVANFQNEGAAPTNLTAIIRADLQRSGRFRNVDVAGATVPETANVDLAGWKTRGADAFVAGSVTPAGGGRYEVRFRLYDTVKGASLGGLAFTVGQDQLRVTAHKIADYIYEKLLGERGVFATRLSYVSRVGNRFQLLISDSDGQNSRVALTSNEPIISPSWSPDGAKVAYVSFEAKKPVVYVHDLATGRRTLVSNQKGNNSAPAWSPDGRHLALALSRDGNTQIYQVNADGSGLRRLSRSSAIDTEPQYSPDGRHIYFTSDRGGAPQIYRMPAAGEESGAAQRVTFKGNYNVSPRVSPDGKQLAYISRGGGFKLQLMDLGSGDVTALTDTANDEAPSFAANGKYILYATRVGGRAVLAAVSTDGRTKQVLSLQSGEVREPSWGPFMQ</sequence>
<dbReference type="HAMAP" id="MF_00671">
    <property type="entry name" value="TolB"/>
    <property type="match status" value="1"/>
</dbReference>
<comment type="subunit">
    <text evidence="7">The Tol-Pal system is composed of five core proteins: the inner membrane proteins TolA, TolQ and TolR, the periplasmic protein TolB and the outer membrane protein Pal. They form a network linking the inner and outer membranes and the peptidoglycan layer.</text>
</comment>
<comment type="similarity">
    <text evidence="2 7">Belongs to the TolB family.</text>
</comment>
<accession>A0A849BP09</accession>
<dbReference type="Pfam" id="PF07676">
    <property type="entry name" value="PD40"/>
    <property type="match status" value="5"/>
</dbReference>
<reference evidence="9 10" key="1">
    <citation type="submission" date="2020-05" db="EMBL/GenBank/DDBJ databases">
        <title>MicrobeNet Type strains.</title>
        <authorList>
            <person name="Nicholson A.C."/>
        </authorList>
    </citation>
    <scope>NUCLEOTIDE SEQUENCE [LARGE SCALE GENOMIC DNA]</scope>
    <source>
        <strain evidence="9 10">ATCC 700815</strain>
    </source>
</reference>
<keyword evidence="3 7" id="KW-0132">Cell division</keyword>
<dbReference type="Pfam" id="PF04052">
    <property type="entry name" value="TolB_N"/>
    <property type="match status" value="1"/>
</dbReference>
<dbReference type="GO" id="GO:0042597">
    <property type="term" value="C:periplasmic space"/>
    <property type="evidence" value="ECO:0007669"/>
    <property type="project" value="UniProtKB-SubCell"/>
</dbReference>